<reference evidence="1 2" key="1">
    <citation type="journal article" date="2012" name="J. Bacteriol.">
        <title>Genome sequence of deep-sea manganese-oxidizing bacterium Marinobacter manganoxydans MnI7-9.</title>
        <authorList>
            <person name="Wang H."/>
            <person name="Li H."/>
            <person name="Shao Z."/>
            <person name="Liao S."/>
            <person name="Johnstone L."/>
            <person name="Rensing C."/>
            <person name="Wang G."/>
        </authorList>
    </citation>
    <scope>NUCLEOTIDE SEQUENCE [LARGE SCALE GENOMIC DNA]</scope>
    <source>
        <strain evidence="1 2">MnI7-9</strain>
    </source>
</reference>
<gene>
    <name evidence="1" type="ORF">KYE_12365</name>
</gene>
<sequence>SVIERIGLILGLHKALARMTPIDHTEMAKE</sequence>
<organism evidence="1 2">
    <name type="scientific">Marinobacter manganoxydans MnI7-9</name>
    <dbReference type="NCBI Taxonomy" id="1094979"/>
    <lineage>
        <taxon>Bacteria</taxon>
        <taxon>Pseudomonadati</taxon>
        <taxon>Pseudomonadota</taxon>
        <taxon>Gammaproteobacteria</taxon>
        <taxon>Pseudomonadales</taxon>
        <taxon>Marinobacteraceae</taxon>
        <taxon>Marinobacter</taxon>
    </lineage>
</organism>
<accession>G6YUD0</accession>
<keyword evidence="2" id="KW-1185">Reference proteome</keyword>
<dbReference type="EMBL" id="AGTR01000052">
    <property type="protein sequence ID" value="EHJ04206.1"/>
    <property type="molecule type" value="Genomic_DNA"/>
</dbReference>
<feature type="non-terminal residue" evidence="1">
    <location>
        <position position="1"/>
    </location>
</feature>
<name>G6YUD0_9GAMM</name>
<evidence type="ECO:0000313" key="1">
    <source>
        <dbReference type="EMBL" id="EHJ04206.1"/>
    </source>
</evidence>
<dbReference type="Proteomes" id="UP000003208">
    <property type="component" value="Unassembled WGS sequence"/>
</dbReference>
<evidence type="ECO:0000313" key="2">
    <source>
        <dbReference type="Proteomes" id="UP000003208"/>
    </source>
</evidence>
<dbReference type="AlphaFoldDB" id="G6YUD0"/>
<proteinExistence type="predicted"/>
<protein>
    <submittedName>
        <fullName evidence="1">Uncharacterized protein</fullName>
    </submittedName>
</protein>